<dbReference type="EMBL" id="BMRE01000072">
    <property type="protein sequence ID" value="GGU80168.1"/>
    <property type="molecule type" value="Genomic_DNA"/>
</dbReference>
<dbReference type="RefSeq" id="WP_189259345.1">
    <property type="nucleotide sequence ID" value="NZ_BMRE01000072.1"/>
</dbReference>
<sequence length="174" mass="19561">MPWLAPGETIEWFWECEKHLLGQVRNVLTAPFEPLGEVPESDRKKLKLPLPSTVVSEGRFLDDEWVYDPTLCGRVVAQDPGALAVRFADHLVAGRGKTLLCLTERRLAAVYVADSDNHVLWWQADRSALRALPEVHLGHDLGRPRYFQAFVFTDGSVLEMDQAVGRKTQITAPT</sequence>
<comment type="caution">
    <text evidence="1">The sequence shown here is derived from an EMBL/GenBank/DDBJ whole genome shotgun (WGS) entry which is preliminary data.</text>
</comment>
<reference evidence="2" key="1">
    <citation type="journal article" date="2019" name="Int. J. Syst. Evol. Microbiol.">
        <title>The Global Catalogue of Microorganisms (GCM) 10K type strain sequencing project: providing services to taxonomists for standard genome sequencing and annotation.</title>
        <authorList>
            <consortium name="The Broad Institute Genomics Platform"/>
            <consortium name="The Broad Institute Genome Sequencing Center for Infectious Disease"/>
            <person name="Wu L."/>
            <person name="Ma J."/>
        </authorList>
    </citation>
    <scope>NUCLEOTIDE SEQUENCE [LARGE SCALE GENOMIC DNA]</scope>
    <source>
        <strain evidence="2">JCM 3296</strain>
    </source>
</reference>
<dbReference type="Proteomes" id="UP000649573">
    <property type="component" value="Unassembled WGS sequence"/>
</dbReference>
<evidence type="ECO:0000313" key="2">
    <source>
        <dbReference type="Proteomes" id="UP000649573"/>
    </source>
</evidence>
<evidence type="ECO:0000313" key="1">
    <source>
        <dbReference type="EMBL" id="GGU80168.1"/>
    </source>
</evidence>
<proteinExistence type="predicted"/>
<gene>
    <name evidence="1" type="ORF">GCM10010178_83720</name>
</gene>
<protein>
    <submittedName>
        <fullName evidence="1">Uncharacterized protein</fullName>
    </submittedName>
</protein>
<accession>A0ABQ2VFE7</accession>
<name>A0ABQ2VFE7_9PSEU</name>
<keyword evidence="2" id="KW-1185">Reference proteome</keyword>
<organism evidence="1 2">
    <name type="scientific">Lentzea flava</name>
    <dbReference type="NCBI Taxonomy" id="103732"/>
    <lineage>
        <taxon>Bacteria</taxon>
        <taxon>Bacillati</taxon>
        <taxon>Actinomycetota</taxon>
        <taxon>Actinomycetes</taxon>
        <taxon>Pseudonocardiales</taxon>
        <taxon>Pseudonocardiaceae</taxon>
        <taxon>Lentzea</taxon>
    </lineage>
</organism>